<name>A0A5C5VST2_9BACT</name>
<gene>
    <name evidence="1" type="ORF">Pla111_32840</name>
</gene>
<reference evidence="1 2" key="1">
    <citation type="submission" date="2019-02" db="EMBL/GenBank/DDBJ databases">
        <title>Deep-cultivation of Planctomycetes and their phenomic and genomic characterization uncovers novel biology.</title>
        <authorList>
            <person name="Wiegand S."/>
            <person name="Jogler M."/>
            <person name="Boedeker C."/>
            <person name="Pinto D."/>
            <person name="Vollmers J."/>
            <person name="Rivas-Marin E."/>
            <person name="Kohn T."/>
            <person name="Peeters S.H."/>
            <person name="Heuer A."/>
            <person name="Rast P."/>
            <person name="Oberbeckmann S."/>
            <person name="Bunk B."/>
            <person name="Jeske O."/>
            <person name="Meyerdierks A."/>
            <person name="Storesund J.E."/>
            <person name="Kallscheuer N."/>
            <person name="Luecker S."/>
            <person name="Lage O.M."/>
            <person name="Pohl T."/>
            <person name="Merkel B.J."/>
            <person name="Hornburger P."/>
            <person name="Mueller R.-W."/>
            <person name="Bruemmer F."/>
            <person name="Labrenz M."/>
            <person name="Spormann A.M."/>
            <person name="Op Den Camp H."/>
            <person name="Overmann J."/>
            <person name="Amann R."/>
            <person name="Jetten M.S.M."/>
            <person name="Mascher T."/>
            <person name="Medema M.H."/>
            <person name="Devos D.P."/>
            <person name="Kaster A.-K."/>
            <person name="Ovreas L."/>
            <person name="Rohde M."/>
            <person name="Galperin M.Y."/>
            <person name="Jogler C."/>
        </authorList>
    </citation>
    <scope>NUCLEOTIDE SEQUENCE [LARGE SCALE GENOMIC DNA]</scope>
    <source>
        <strain evidence="1 2">Pla111</strain>
    </source>
</reference>
<protein>
    <recommendedName>
        <fullName evidence="3">Carboxypeptidase regulatory-like domain-containing protein</fullName>
    </recommendedName>
</protein>
<dbReference type="RefSeq" id="WP_146575476.1">
    <property type="nucleotide sequence ID" value="NZ_SJPH01000011.1"/>
</dbReference>
<keyword evidence="2" id="KW-1185">Reference proteome</keyword>
<proteinExistence type="predicted"/>
<evidence type="ECO:0008006" key="3">
    <source>
        <dbReference type="Google" id="ProtNLM"/>
    </source>
</evidence>
<dbReference type="EMBL" id="SJPH01000011">
    <property type="protein sequence ID" value="TWT40639.1"/>
    <property type="molecule type" value="Genomic_DNA"/>
</dbReference>
<organism evidence="1 2">
    <name type="scientific">Botrimarina hoheduenensis</name>
    <dbReference type="NCBI Taxonomy" id="2528000"/>
    <lineage>
        <taxon>Bacteria</taxon>
        <taxon>Pseudomonadati</taxon>
        <taxon>Planctomycetota</taxon>
        <taxon>Planctomycetia</taxon>
        <taxon>Pirellulales</taxon>
        <taxon>Lacipirellulaceae</taxon>
        <taxon>Botrimarina</taxon>
    </lineage>
</organism>
<dbReference type="OrthoDB" id="289094at2"/>
<accession>A0A5C5VST2</accession>
<comment type="caution">
    <text evidence="1">The sequence shown here is derived from an EMBL/GenBank/DDBJ whole genome shotgun (WGS) entry which is preliminary data.</text>
</comment>
<dbReference type="Proteomes" id="UP000318995">
    <property type="component" value="Unassembled WGS sequence"/>
</dbReference>
<dbReference type="AlphaFoldDB" id="A0A5C5VST2"/>
<sequence length="133" mass="13873">MTLVNRNRRAAAGCLIVASTAMVLGCGGSGVQRLDLSGTVTYDGQPVPAGELRFEPNASKGASGPAGYATIVDGEYDTRNEDKGPVPGAVRIKVIGYVSAREFAPQLFRPYTMEADLTESSGSYDIDVPTGGK</sequence>
<evidence type="ECO:0000313" key="1">
    <source>
        <dbReference type="EMBL" id="TWT40639.1"/>
    </source>
</evidence>
<dbReference type="PROSITE" id="PS51257">
    <property type="entry name" value="PROKAR_LIPOPROTEIN"/>
    <property type="match status" value="1"/>
</dbReference>
<evidence type="ECO:0000313" key="2">
    <source>
        <dbReference type="Proteomes" id="UP000318995"/>
    </source>
</evidence>